<name>A0A4V3AV83_9BURK</name>
<evidence type="ECO:0000313" key="6">
    <source>
        <dbReference type="Proteomes" id="UP000294829"/>
    </source>
</evidence>
<gene>
    <name evidence="5" type="ORF">E2I14_03605</name>
</gene>
<keyword evidence="2" id="KW-1003">Cell membrane</keyword>
<keyword evidence="1 5" id="KW-0132">Cell division</keyword>
<dbReference type="RefSeq" id="WP_133325470.1">
    <property type="nucleotide sequence ID" value="NZ_SMYL01000001.1"/>
</dbReference>
<protein>
    <recommendedName>
        <fullName evidence="1">Cell division protein ZipA</fullName>
    </recommendedName>
</protein>
<keyword evidence="1" id="KW-0131">Cell cycle</keyword>
<evidence type="ECO:0000256" key="1">
    <source>
        <dbReference type="RuleBase" id="RU003612"/>
    </source>
</evidence>
<keyword evidence="3" id="KW-1133">Transmembrane helix</keyword>
<dbReference type="SUPFAM" id="SSF64383">
    <property type="entry name" value="Cell-division protein ZipA, C-terminal domain"/>
    <property type="match status" value="1"/>
</dbReference>
<feature type="transmembrane region" description="Helical" evidence="3">
    <location>
        <begin position="6"/>
        <end position="25"/>
    </location>
</feature>
<dbReference type="AlphaFoldDB" id="A0A4V3AV83"/>
<keyword evidence="6" id="KW-1185">Reference proteome</keyword>
<dbReference type="GO" id="GO:0005886">
    <property type="term" value="C:plasma membrane"/>
    <property type="evidence" value="ECO:0007669"/>
    <property type="project" value="UniProtKB-SubCell"/>
</dbReference>
<dbReference type="Proteomes" id="UP000294829">
    <property type="component" value="Unassembled WGS sequence"/>
</dbReference>
<dbReference type="InterPro" id="IPR036765">
    <property type="entry name" value="ZipA_FtsZ-bd_C_sf"/>
</dbReference>
<evidence type="ECO:0000256" key="2">
    <source>
        <dbReference type="RuleBase" id="RU003613"/>
    </source>
</evidence>
<keyword evidence="2 3" id="KW-0812">Transmembrane</keyword>
<dbReference type="SMART" id="SM00771">
    <property type="entry name" value="ZipA_C"/>
    <property type="match status" value="1"/>
</dbReference>
<sequence length="366" mass="39675">MTDLNLTLWGAGGAVILGVVIYNFWQEYRAKKNVERAFGSNQDDVLMKPGSASDPSSAPLKREPVLDEQAPAHPASIHAGNTHQSVSPDLEQNVFSAPAPVEMDLPVDDFIDCIIPMEFDSPIRGDKILSEIQSFRRIGNKPVHFIGINEDGKREMITHGVMYSQVIAGAQLVSRSGPLNELEYSELVTRVKQIADNLNAYPDIPDMKHVMDAGRDLHIFVTEHDAQLSVNVQSKGAPWAIATLLAALEKQGFDVRPDGRLAMLDGEGGALYTLSTNAGITEQTTSRITLLLDVPCVAPARGGFKAMISCAKNLALRLGGAVVDDSNSELDDATIDQIYEQVELFYSAMQAADIPAGSSRAVRIFS</sequence>
<dbReference type="OrthoDB" id="8521018at2"/>
<dbReference type="InterPro" id="IPR007449">
    <property type="entry name" value="ZipA_FtsZ-bd_C"/>
</dbReference>
<dbReference type="GO" id="GO:0090529">
    <property type="term" value="P:cell septum assembly"/>
    <property type="evidence" value="ECO:0007669"/>
    <property type="project" value="InterPro"/>
</dbReference>
<feature type="domain" description="ZipA C-terminal FtsZ-binding" evidence="4">
    <location>
        <begin position="224"/>
        <end position="342"/>
    </location>
</feature>
<dbReference type="EMBL" id="SMYL01000001">
    <property type="protein sequence ID" value="TDK68636.1"/>
    <property type="molecule type" value="Genomic_DNA"/>
</dbReference>
<evidence type="ECO:0000313" key="5">
    <source>
        <dbReference type="EMBL" id="TDK68636.1"/>
    </source>
</evidence>
<keyword evidence="2 3" id="KW-0472">Membrane</keyword>
<evidence type="ECO:0000259" key="4">
    <source>
        <dbReference type="SMART" id="SM00771"/>
    </source>
</evidence>
<reference evidence="5 6" key="1">
    <citation type="submission" date="2019-03" db="EMBL/GenBank/DDBJ databases">
        <title>Sapientia aquatica gen. nov., sp. nov., isolated from a crater lake.</title>
        <authorList>
            <person name="Felfoldi T."/>
            <person name="Szabo A."/>
            <person name="Toth E."/>
            <person name="Schumann P."/>
            <person name="Keki Z."/>
            <person name="Marialigeti K."/>
            <person name="Mathe I."/>
        </authorList>
    </citation>
    <scope>NUCLEOTIDE SEQUENCE [LARGE SCALE GENOMIC DNA]</scope>
    <source>
        <strain evidence="5 6">SA-152</strain>
    </source>
</reference>
<proteinExistence type="inferred from homology"/>
<dbReference type="Pfam" id="PF04354">
    <property type="entry name" value="ZipA_C"/>
    <property type="match status" value="1"/>
</dbReference>
<accession>A0A4V3AV83</accession>
<comment type="caution">
    <text evidence="5">The sequence shown here is derived from an EMBL/GenBank/DDBJ whole genome shotgun (WGS) entry which is preliminary data.</text>
</comment>
<dbReference type="Gene3D" id="3.30.1400.10">
    <property type="entry name" value="ZipA, C-terminal FtsZ-binding domain"/>
    <property type="match status" value="1"/>
</dbReference>
<comment type="function">
    <text evidence="1">Essential cell division protein that stabilizes the FtsZ protofilaments by cross-linking them and that serves as a cytoplasmic membrane anchor for the Z ring. Also required for the recruitment to the septal ring of downstream cell division proteins.</text>
</comment>
<evidence type="ECO:0000256" key="3">
    <source>
        <dbReference type="SAM" id="Phobius"/>
    </source>
</evidence>
<organism evidence="5 6">
    <name type="scientific">Sapientia aquatica</name>
    <dbReference type="NCBI Taxonomy" id="1549640"/>
    <lineage>
        <taxon>Bacteria</taxon>
        <taxon>Pseudomonadati</taxon>
        <taxon>Pseudomonadota</taxon>
        <taxon>Betaproteobacteria</taxon>
        <taxon>Burkholderiales</taxon>
        <taxon>Oxalobacteraceae</taxon>
        <taxon>Sapientia</taxon>
    </lineage>
</organism>
<keyword evidence="2" id="KW-0997">Cell inner membrane</keyword>
<comment type="subcellular location">
    <subcellularLocation>
        <location evidence="2">Cell inner membrane</location>
        <topology evidence="2">Single-pass type I membrane protein</topology>
    </subcellularLocation>
</comment>
<comment type="similarity">
    <text evidence="1">Belongs to the ZipA family.</text>
</comment>